<dbReference type="Proteomes" id="UP001596135">
    <property type="component" value="Unassembled WGS sequence"/>
</dbReference>
<name>A0ABW1LMQ3_9ACTN</name>
<dbReference type="InterPro" id="IPR036102">
    <property type="entry name" value="OsmC/Ohrsf"/>
</dbReference>
<reference evidence="2" key="1">
    <citation type="journal article" date="2019" name="Int. J. Syst. Evol. Microbiol.">
        <title>The Global Catalogue of Microorganisms (GCM) 10K type strain sequencing project: providing services to taxonomists for standard genome sequencing and annotation.</title>
        <authorList>
            <consortium name="The Broad Institute Genomics Platform"/>
            <consortium name="The Broad Institute Genome Sequencing Center for Infectious Disease"/>
            <person name="Wu L."/>
            <person name="Ma J."/>
        </authorList>
    </citation>
    <scope>NUCLEOTIDE SEQUENCE [LARGE SCALE GENOMIC DNA]</scope>
    <source>
        <strain evidence="2">CCUG 54522</strain>
    </source>
</reference>
<dbReference type="EMBL" id="JBHSRJ010000005">
    <property type="protein sequence ID" value="MFC6044709.1"/>
    <property type="molecule type" value="Genomic_DNA"/>
</dbReference>
<dbReference type="SUPFAM" id="SSF82784">
    <property type="entry name" value="OsmC-like"/>
    <property type="match status" value="1"/>
</dbReference>
<proteinExistence type="predicted"/>
<comment type="caution">
    <text evidence="1">The sequence shown here is derived from an EMBL/GenBank/DDBJ whole genome shotgun (WGS) entry which is preliminary data.</text>
</comment>
<dbReference type="RefSeq" id="WP_379156548.1">
    <property type="nucleotide sequence ID" value="NZ_JBHSRJ010000005.1"/>
</dbReference>
<evidence type="ECO:0000313" key="1">
    <source>
        <dbReference type="EMBL" id="MFC6044709.1"/>
    </source>
</evidence>
<evidence type="ECO:0000313" key="2">
    <source>
        <dbReference type="Proteomes" id="UP001596135"/>
    </source>
</evidence>
<gene>
    <name evidence="1" type="ORF">ACFPYL_16585</name>
</gene>
<protein>
    <submittedName>
        <fullName evidence="1">OsmC family peroxiredoxin</fullName>
    </submittedName>
</protein>
<organism evidence="1 2">
    <name type="scientific">Nocardioides hankookensis</name>
    <dbReference type="NCBI Taxonomy" id="443157"/>
    <lineage>
        <taxon>Bacteria</taxon>
        <taxon>Bacillati</taxon>
        <taxon>Actinomycetota</taxon>
        <taxon>Actinomycetes</taxon>
        <taxon>Propionibacteriales</taxon>
        <taxon>Nocardioidaceae</taxon>
        <taxon>Nocardioides</taxon>
    </lineage>
</organism>
<sequence>MADVHVDVRVAAGSRAGDLTPTYVIPHPWTDGGIAVEGGGTGAHLLLTAVACCVLNDVFREAEPGIPVDGVLVGASGDFDSATWSTTAIDYDVSVDSSEAGDVIARLLETVDIVAEIPRVVRGEVTVSRR</sequence>
<accession>A0ABW1LMQ3</accession>
<keyword evidence="2" id="KW-1185">Reference proteome</keyword>